<proteinExistence type="predicted"/>
<evidence type="ECO:0000259" key="2">
    <source>
        <dbReference type="SMART" id="SM00278"/>
    </source>
</evidence>
<feature type="domain" description="Helix-hairpin-helix DNA-binding motif class 1" evidence="2">
    <location>
        <begin position="162"/>
        <end position="181"/>
    </location>
</feature>
<feature type="domain" description="Helix-hairpin-helix DNA-binding motif class 1" evidence="2">
    <location>
        <begin position="192"/>
        <end position="211"/>
    </location>
</feature>
<dbReference type="SUPFAM" id="SSF47781">
    <property type="entry name" value="RuvA domain 2-like"/>
    <property type="match status" value="1"/>
</dbReference>
<dbReference type="GO" id="GO:0003677">
    <property type="term" value="F:DNA binding"/>
    <property type="evidence" value="ECO:0007669"/>
    <property type="project" value="InterPro"/>
</dbReference>
<evidence type="ECO:0000313" key="3">
    <source>
        <dbReference type="EMBL" id="APH04313.1"/>
    </source>
</evidence>
<keyword evidence="1" id="KW-0812">Transmembrane</keyword>
<accession>A0A1L3MPP1</accession>
<dbReference type="KEGG" id="bwh:A9C19_05900"/>
<keyword evidence="1" id="KW-1133">Transmembrane helix</keyword>
<dbReference type="InterPro" id="IPR010994">
    <property type="entry name" value="RuvA_2-like"/>
</dbReference>
<dbReference type="SMART" id="SM00278">
    <property type="entry name" value="HhH1"/>
    <property type="match status" value="2"/>
</dbReference>
<dbReference type="InterPro" id="IPR019554">
    <property type="entry name" value="Soluble_ligand-bd"/>
</dbReference>
<gene>
    <name evidence="3" type="ORF">A9C19_05900</name>
</gene>
<dbReference type="RefSeq" id="WP_072579106.1">
    <property type="nucleotide sequence ID" value="NZ_CP016020.1"/>
</dbReference>
<name>A0A1L3MPP1_9BACI</name>
<dbReference type="GO" id="GO:0015627">
    <property type="term" value="C:type II protein secretion system complex"/>
    <property type="evidence" value="ECO:0007669"/>
    <property type="project" value="TreeGrafter"/>
</dbReference>
<feature type="transmembrane region" description="Helical" evidence="1">
    <location>
        <begin position="12"/>
        <end position="30"/>
    </location>
</feature>
<dbReference type="EMBL" id="CP016020">
    <property type="protein sequence ID" value="APH04313.1"/>
    <property type="molecule type" value="Genomic_DNA"/>
</dbReference>
<dbReference type="OrthoDB" id="9790239at2"/>
<dbReference type="InterPro" id="IPR004509">
    <property type="entry name" value="Competence_ComEA_HhH"/>
</dbReference>
<dbReference type="Pfam" id="PF10531">
    <property type="entry name" value="SLBB"/>
    <property type="match status" value="1"/>
</dbReference>
<dbReference type="Proteomes" id="UP000181936">
    <property type="component" value="Chromosome"/>
</dbReference>
<organism evidence="3 4">
    <name type="scientific">Bacillus weihaiensis</name>
    <dbReference type="NCBI Taxonomy" id="1547283"/>
    <lineage>
        <taxon>Bacteria</taxon>
        <taxon>Bacillati</taxon>
        <taxon>Bacillota</taxon>
        <taxon>Bacilli</taxon>
        <taxon>Bacillales</taxon>
        <taxon>Bacillaceae</taxon>
        <taxon>Bacillus</taxon>
    </lineage>
</organism>
<dbReference type="InterPro" id="IPR051675">
    <property type="entry name" value="Endo/Exo/Phosphatase_dom_1"/>
</dbReference>
<dbReference type="Pfam" id="PF12836">
    <property type="entry name" value="HHH_3"/>
    <property type="match status" value="1"/>
</dbReference>
<dbReference type="GO" id="GO:0015628">
    <property type="term" value="P:protein secretion by the type II secretion system"/>
    <property type="evidence" value="ECO:0007669"/>
    <property type="project" value="TreeGrafter"/>
</dbReference>
<reference evidence="3 4" key="1">
    <citation type="journal article" date="2016" name="Sci. Rep.">
        <title>Complete genome sequence and transcriptomic analysis of a novel marine strain Bacillus weihaiensis reveals the mechanism of brown algae degradation.</title>
        <authorList>
            <person name="Zhu Y."/>
            <person name="Chen P."/>
            <person name="Bao Y."/>
            <person name="Men Y."/>
            <person name="Zeng Y."/>
            <person name="Yang J."/>
            <person name="Sun J."/>
            <person name="Sun Y."/>
        </authorList>
    </citation>
    <scope>NUCLEOTIDE SEQUENCE [LARGE SCALE GENOMIC DNA]</scope>
    <source>
        <strain evidence="3 4">Alg07</strain>
    </source>
</reference>
<protein>
    <recommendedName>
        <fullName evidence="2">Helix-hairpin-helix DNA-binding motif class 1 domain-containing protein</fullName>
    </recommendedName>
</protein>
<dbReference type="GO" id="GO:0006281">
    <property type="term" value="P:DNA repair"/>
    <property type="evidence" value="ECO:0007669"/>
    <property type="project" value="InterPro"/>
</dbReference>
<evidence type="ECO:0000313" key="4">
    <source>
        <dbReference type="Proteomes" id="UP000181936"/>
    </source>
</evidence>
<dbReference type="PANTHER" id="PTHR21180">
    <property type="entry name" value="ENDONUCLEASE/EXONUCLEASE/PHOSPHATASE FAMILY DOMAIN-CONTAINING PROTEIN 1"/>
    <property type="match status" value="1"/>
</dbReference>
<dbReference type="NCBIfam" id="TIGR00426">
    <property type="entry name" value="competence protein ComEA helix-hairpin-helix repeat region"/>
    <property type="match status" value="1"/>
</dbReference>
<dbReference type="InterPro" id="IPR003583">
    <property type="entry name" value="Hlx-hairpin-Hlx_DNA-bd_motif"/>
</dbReference>
<keyword evidence="4" id="KW-1185">Reference proteome</keyword>
<evidence type="ECO:0000256" key="1">
    <source>
        <dbReference type="SAM" id="Phobius"/>
    </source>
</evidence>
<dbReference type="PANTHER" id="PTHR21180:SF32">
    <property type="entry name" value="ENDONUCLEASE_EXONUCLEASE_PHOSPHATASE FAMILY DOMAIN-CONTAINING PROTEIN 1"/>
    <property type="match status" value="1"/>
</dbReference>
<dbReference type="STRING" id="1547283.A9C19_05900"/>
<keyword evidence="1" id="KW-0472">Membrane</keyword>
<dbReference type="Gene3D" id="1.10.150.280">
    <property type="entry name" value="AF1531-like domain"/>
    <property type="match status" value="1"/>
</dbReference>
<sequence>MNYFLKNKKWLFIFISILGLAIYGSYYFILGNPNDSSSDIISLDGIDEGSDRNVELGESREEETNAEQALPLVIDIKGEIKVPGVYEVGANERVHHLIEKAGGFTKEADELAVNLAAPLQDGMVLYIPKQGEQPENLYITSALPQNDDEKQKLININTATSEELQTLNGIGPAKAEAIITHREQNGLFQKIEDLLDVSGIGDKSLEKLKEFITVD</sequence>
<dbReference type="AlphaFoldDB" id="A0A1L3MPP1"/>